<feature type="compositionally biased region" description="Basic and acidic residues" evidence="1">
    <location>
        <begin position="133"/>
        <end position="142"/>
    </location>
</feature>
<dbReference type="RefSeq" id="WP_130543446.1">
    <property type="nucleotide sequence ID" value="NZ_CP042431.1"/>
</dbReference>
<evidence type="ECO:0000313" key="2">
    <source>
        <dbReference type="EMBL" id="RZS69078.1"/>
    </source>
</evidence>
<feature type="region of interest" description="Disordered" evidence="1">
    <location>
        <begin position="119"/>
        <end position="175"/>
    </location>
</feature>
<protein>
    <submittedName>
        <fullName evidence="2">Uncharacterized protein</fullName>
    </submittedName>
</protein>
<dbReference type="OrthoDB" id="9903389at2"/>
<comment type="caution">
    <text evidence="2">The sequence shown here is derived from an EMBL/GenBank/DDBJ whole genome shotgun (WGS) entry which is preliminary data.</text>
</comment>
<accession>A0A4Q7MND0</accession>
<proteinExistence type="predicted"/>
<organism evidence="2 3">
    <name type="scientific">Pseudobacter ginsenosidimutans</name>
    <dbReference type="NCBI Taxonomy" id="661488"/>
    <lineage>
        <taxon>Bacteria</taxon>
        <taxon>Pseudomonadati</taxon>
        <taxon>Bacteroidota</taxon>
        <taxon>Chitinophagia</taxon>
        <taxon>Chitinophagales</taxon>
        <taxon>Chitinophagaceae</taxon>
        <taxon>Pseudobacter</taxon>
    </lineage>
</organism>
<gene>
    <name evidence="2" type="ORF">EV199_4903</name>
</gene>
<feature type="compositionally biased region" description="Acidic residues" evidence="1">
    <location>
        <begin position="146"/>
        <end position="164"/>
    </location>
</feature>
<evidence type="ECO:0000313" key="3">
    <source>
        <dbReference type="Proteomes" id="UP000293874"/>
    </source>
</evidence>
<name>A0A4Q7MND0_9BACT</name>
<reference evidence="2 3" key="1">
    <citation type="submission" date="2019-02" db="EMBL/GenBank/DDBJ databases">
        <title>Genomic Encyclopedia of Type Strains, Phase IV (KMG-IV): sequencing the most valuable type-strain genomes for metagenomic binning, comparative biology and taxonomic classification.</title>
        <authorList>
            <person name="Goeker M."/>
        </authorList>
    </citation>
    <scope>NUCLEOTIDE SEQUENCE [LARGE SCALE GENOMIC DNA]</scope>
    <source>
        <strain evidence="2 3">DSM 18116</strain>
    </source>
</reference>
<dbReference type="Proteomes" id="UP000293874">
    <property type="component" value="Unassembled WGS sequence"/>
</dbReference>
<dbReference type="AlphaFoldDB" id="A0A4Q7MND0"/>
<dbReference type="EMBL" id="SGXA01000003">
    <property type="protein sequence ID" value="RZS69078.1"/>
    <property type="molecule type" value="Genomic_DNA"/>
</dbReference>
<sequence length="175" mass="20688">MNSTFYRSYNICKNNQLDEFYNTAELVRFLNQMPELIQTNEHHFSNNKDFKHYLSITLLCAAQHDNWFYDSPESHATNLIVVVTSRLNNAHLFVKPLLLKICRFLNWDLMGDDDDAITPEDEINLSPPAPFRRLNDEEKEIYQADDAIDNEEDNDNDDDEEDDDHYTPPFRFHPN</sequence>
<evidence type="ECO:0000256" key="1">
    <source>
        <dbReference type="SAM" id="MobiDB-lite"/>
    </source>
</evidence>
<keyword evidence="3" id="KW-1185">Reference proteome</keyword>